<reference evidence="2 3" key="1">
    <citation type="submission" date="2019-04" db="EMBL/GenBank/DDBJ databases">
        <title>Comparative genomics and transcriptomics to analyze fruiting body development in filamentous ascomycetes.</title>
        <authorList>
            <consortium name="DOE Joint Genome Institute"/>
            <person name="Lutkenhaus R."/>
            <person name="Traeger S."/>
            <person name="Breuer J."/>
            <person name="Kuo A."/>
            <person name="Lipzen A."/>
            <person name="Pangilinan J."/>
            <person name="Dilworth D."/>
            <person name="Sandor L."/>
            <person name="Poggeler S."/>
            <person name="Barry K."/>
            <person name="Grigoriev I.V."/>
            <person name="Nowrousian M."/>
        </authorList>
    </citation>
    <scope>NUCLEOTIDE SEQUENCE [LARGE SCALE GENOMIC DNA]</scope>
    <source>
        <strain evidence="2 3">CBS 389.68</strain>
    </source>
</reference>
<dbReference type="Proteomes" id="UP000298138">
    <property type="component" value="Unassembled WGS sequence"/>
</dbReference>
<organism evidence="2 3">
    <name type="scientific">Ascodesmis nigricans</name>
    <dbReference type="NCBI Taxonomy" id="341454"/>
    <lineage>
        <taxon>Eukaryota</taxon>
        <taxon>Fungi</taxon>
        <taxon>Dikarya</taxon>
        <taxon>Ascomycota</taxon>
        <taxon>Pezizomycotina</taxon>
        <taxon>Pezizomycetes</taxon>
        <taxon>Pezizales</taxon>
        <taxon>Ascodesmidaceae</taxon>
        <taxon>Ascodesmis</taxon>
    </lineage>
</organism>
<name>A0A4S2N0C2_9PEZI</name>
<dbReference type="EMBL" id="ML220115">
    <property type="protein sequence ID" value="TGZ82528.1"/>
    <property type="molecule type" value="Genomic_DNA"/>
</dbReference>
<protein>
    <submittedName>
        <fullName evidence="2">Uncharacterized protein</fullName>
    </submittedName>
</protein>
<dbReference type="PANTHER" id="PTHR42095:SF1">
    <property type="entry name" value="YALI0C12166P"/>
    <property type="match status" value="1"/>
</dbReference>
<gene>
    <name evidence="2" type="ORF">EX30DRAFT_354601</name>
</gene>
<feature type="region of interest" description="Disordered" evidence="1">
    <location>
        <begin position="1"/>
        <end position="113"/>
    </location>
</feature>
<dbReference type="PANTHER" id="PTHR42095">
    <property type="entry name" value="YALI0C12166P"/>
    <property type="match status" value="1"/>
</dbReference>
<dbReference type="STRING" id="341454.A0A4S2N0C2"/>
<accession>A0A4S2N0C2</accession>
<sequence length="139" mass="15370">MPSNRPFLSNLFLSFRTNNTRPPAHSLSSPSPASSPGSSSAASKSTSTSASTSTVAAAVAQQQQQQQQQQQPSQTQPIFTPSRNRRSSNSSTEGFVEPPSGEKWWIGGRNSDGQERFYRLQPVRRHRSYDRLSIDRMSL</sequence>
<dbReference type="AlphaFoldDB" id="A0A4S2N0C2"/>
<feature type="compositionally biased region" description="Polar residues" evidence="1">
    <location>
        <begin position="1"/>
        <end position="21"/>
    </location>
</feature>
<evidence type="ECO:0000313" key="3">
    <source>
        <dbReference type="Proteomes" id="UP000298138"/>
    </source>
</evidence>
<proteinExistence type="predicted"/>
<feature type="compositionally biased region" description="Low complexity" evidence="1">
    <location>
        <begin position="28"/>
        <end position="77"/>
    </location>
</feature>
<dbReference type="InParanoid" id="A0A4S2N0C2"/>
<dbReference type="OrthoDB" id="4207123at2759"/>
<evidence type="ECO:0000256" key="1">
    <source>
        <dbReference type="SAM" id="MobiDB-lite"/>
    </source>
</evidence>
<evidence type="ECO:0000313" key="2">
    <source>
        <dbReference type="EMBL" id="TGZ82528.1"/>
    </source>
</evidence>
<keyword evidence="3" id="KW-1185">Reference proteome</keyword>